<accession>A0ABY7AT87</accession>
<evidence type="ECO:0000256" key="1">
    <source>
        <dbReference type="ARBA" id="ARBA00023152"/>
    </source>
</evidence>
<evidence type="ECO:0000256" key="2">
    <source>
        <dbReference type="ARBA" id="ARBA00023235"/>
    </source>
</evidence>
<protein>
    <submittedName>
        <fullName evidence="3">Histidine phosphatase family protein</fullName>
    </submittedName>
</protein>
<dbReference type="PROSITE" id="PS00175">
    <property type="entry name" value="PG_MUTASE"/>
    <property type="match status" value="1"/>
</dbReference>
<dbReference type="EMBL" id="CP113836">
    <property type="protein sequence ID" value="WAL63175.1"/>
    <property type="molecule type" value="Genomic_DNA"/>
</dbReference>
<dbReference type="Gene3D" id="3.40.50.1240">
    <property type="entry name" value="Phosphoglycerate mutase-like"/>
    <property type="match status" value="1"/>
</dbReference>
<dbReference type="CDD" id="cd07067">
    <property type="entry name" value="HP_PGM_like"/>
    <property type="match status" value="1"/>
</dbReference>
<evidence type="ECO:0000313" key="3">
    <source>
        <dbReference type="EMBL" id="WAL63175.1"/>
    </source>
</evidence>
<dbReference type="InterPro" id="IPR001345">
    <property type="entry name" value="PG/BPGM_mutase_AS"/>
</dbReference>
<evidence type="ECO:0000313" key="4">
    <source>
        <dbReference type="Proteomes" id="UP001163203"/>
    </source>
</evidence>
<keyword evidence="1" id="KW-0324">Glycolysis</keyword>
<keyword evidence="4" id="KW-1185">Reference proteome</keyword>
<dbReference type="PANTHER" id="PTHR48100:SF1">
    <property type="entry name" value="HISTIDINE PHOSPHATASE FAMILY PROTEIN-RELATED"/>
    <property type="match status" value="1"/>
</dbReference>
<dbReference type="PANTHER" id="PTHR48100">
    <property type="entry name" value="BROAD-SPECIFICITY PHOSPHATASE YOR283W-RELATED"/>
    <property type="match status" value="1"/>
</dbReference>
<dbReference type="Pfam" id="PF00300">
    <property type="entry name" value="His_Phos_1"/>
    <property type="match status" value="1"/>
</dbReference>
<name>A0ABY7AT87_9PSEU</name>
<keyword evidence="2" id="KW-0413">Isomerase</keyword>
<dbReference type="SUPFAM" id="SSF53254">
    <property type="entry name" value="Phosphoglycerate mutase-like"/>
    <property type="match status" value="1"/>
</dbReference>
<sequence>MGTLLLVRHGESEWNLAGRVQGQSPAAGGLTERGRAQAARTAARLAREHPDAGAVFTSDLPRARETAEIIAGTLGLPLAEDPLLREQYLGELEGRAFDEPEDGGTVRDLIERLWRRPDERPPGGESITGLYLRVHGVLADYVVRRPGKLILIAHGGPVRVATTAADPLCGEPVPRSEVGNASITQVAPERLIVLRDTLCPAAKG</sequence>
<dbReference type="RefSeq" id="WP_268440913.1">
    <property type="nucleotide sequence ID" value="NZ_CP113836.1"/>
</dbReference>
<dbReference type="Proteomes" id="UP001163203">
    <property type="component" value="Chromosome"/>
</dbReference>
<dbReference type="InterPro" id="IPR013078">
    <property type="entry name" value="His_Pase_superF_clade-1"/>
</dbReference>
<proteinExistence type="predicted"/>
<reference evidence="3" key="1">
    <citation type="submission" date="2022-11" db="EMBL/GenBank/DDBJ databases">
        <authorList>
            <person name="Mo P."/>
        </authorList>
    </citation>
    <scope>NUCLEOTIDE SEQUENCE</scope>
    <source>
        <strain evidence="3">HUAS 11-8</strain>
    </source>
</reference>
<dbReference type="SMART" id="SM00855">
    <property type="entry name" value="PGAM"/>
    <property type="match status" value="1"/>
</dbReference>
<dbReference type="InterPro" id="IPR029033">
    <property type="entry name" value="His_PPase_superfam"/>
</dbReference>
<gene>
    <name evidence="3" type="ORF">ORV05_19280</name>
</gene>
<organism evidence="3 4">
    <name type="scientific">Amycolatopsis cynarae</name>
    <dbReference type="NCBI Taxonomy" id="2995223"/>
    <lineage>
        <taxon>Bacteria</taxon>
        <taxon>Bacillati</taxon>
        <taxon>Actinomycetota</taxon>
        <taxon>Actinomycetes</taxon>
        <taxon>Pseudonocardiales</taxon>
        <taxon>Pseudonocardiaceae</taxon>
        <taxon>Amycolatopsis</taxon>
    </lineage>
</organism>
<dbReference type="InterPro" id="IPR050275">
    <property type="entry name" value="PGM_Phosphatase"/>
</dbReference>